<dbReference type="EMBL" id="LOPU01000029">
    <property type="protein sequence ID" value="KTG09522.1"/>
    <property type="molecule type" value="Genomic_DNA"/>
</dbReference>
<keyword evidence="2" id="KW-1185">Reference proteome</keyword>
<organism evidence="1 2">
    <name type="scientific">Haloprofundus marisrubri</name>
    <dbReference type="NCBI Taxonomy" id="1514971"/>
    <lineage>
        <taxon>Archaea</taxon>
        <taxon>Methanobacteriati</taxon>
        <taxon>Methanobacteriota</taxon>
        <taxon>Stenosarchaea group</taxon>
        <taxon>Halobacteria</taxon>
        <taxon>Halobacteriales</taxon>
        <taxon>Haloferacaceae</taxon>
        <taxon>Haloprofundus</taxon>
    </lineage>
</organism>
<evidence type="ECO:0000313" key="1">
    <source>
        <dbReference type="EMBL" id="KTG09522.1"/>
    </source>
</evidence>
<proteinExistence type="predicted"/>
<dbReference type="Proteomes" id="UP000054387">
    <property type="component" value="Unassembled WGS sequence"/>
</dbReference>
<reference evidence="1 2" key="1">
    <citation type="submission" date="2015-12" db="EMBL/GenBank/DDBJ databases">
        <title>Haloprofundus marisrubri gen. nov., sp. nov., an extremely halophilic archaeon isolated from the Discovery deep brine-seawater interface in the Red Sea.</title>
        <authorList>
            <person name="Zhang G."/>
            <person name="Stingl U."/>
            <person name="Rashid M."/>
        </authorList>
    </citation>
    <scope>NUCLEOTIDE SEQUENCE [LARGE SCALE GENOMIC DNA]</scope>
    <source>
        <strain evidence="1 2">SB9</strain>
    </source>
</reference>
<comment type="caution">
    <text evidence="1">The sequence shown here is derived from an EMBL/GenBank/DDBJ whole genome shotgun (WGS) entry which is preliminary data.</text>
</comment>
<accession>A0A0W1R8Q5</accession>
<gene>
    <name evidence="1" type="ORF">AUR64_17295</name>
</gene>
<evidence type="ECO:0008006" key="3">
    <source>
        <dbReference type="Google" id="ProtNLM"/>
    </source>
</evidence>
<sequence>MANTKSDIWSIVIADIRRDGHSTDEEVANALGAGITNVAETLREMGEMGWVEHRDDGSIHPGDEADEFLG</sequence>
<evidence type="ECO:0000313" key="2">
    <source>
        <dbReference type="Proteomes" id="UP000054387"/>
    </source>
</evidence>
<dbReference type="SUPFAM" id="SSF46785">
    <property type="entry name" value="Winged helix' DNA-binding domain"/>
    <property type="match status" value="1"/>
</dbReference>
<name>A0A0W1R8Q5_9EURY</name>
<dbReference type="RefSeq" id="WP_058582674.1">
    <property type="nucleotide sequence ID" value="NZ_LOPU01000029.1"/>
</dbReference>
<dbReference type="InterPro" id="IPR036390">
    <property type="entry name" value="WH_DNA-bd_sf"/>
</dbReference>
<protein>
    <recommendedName>
        <fullName evidence="3">MarR family transcriptional regulator</fullName>
    </recommendedName>
</protein>
<dbReference type="AlphaFoldDB" id="A0A0W1R8Q5"/>